<proteinExistence type="predicted"/>
<protein>
    <submittedName>
        <fullName evidence="1">Uncharacterized protein</fullName>
    </submittedName>
</protein>
<dbReference type="OrthoDB" id="42183at2157"/>
<dbReference type="SUPFAM" id="SSF53146">
    <property type="entry name" value="Nitrogenase accessory factor-like"/>
    <property type="match status" value="1"/>
</dbReference>
<dbReference type="AlphaFoldDB" id="A0A1W6JZB6"/>
<gene>
    <name evidence="1" type="ORF">B6F84_05860</name>
</gene>
<accession>A0A1W6JZB6</accession>
<dbReference type="InterPro" id="IPR036105">
    <property type="entry name" value="DiNase_FeMo-co_biosyn_sf"/>
</dbReference>
<evidence type="ECO:0000313" key="1">
    <source>
        <dbReference type="EMBL" id="ARM75609.1"/>
    </source>
</evidence>
<sequence length="118" mass="13457">MIICTSVNDQYELEIFPKASLLILYDTDKKEIIRAVKNSEHARPKVTKKCLDLKPDVLLAPHGSLCFPSYSMAKKSNVKILIDNPGKHVNNISPWEVNIKEVTYSSFLAIYQRITNSY</sequence>
<dbReference type="KEGG" id="aman:B6F84_05860"/>
<keyword evidence="2" id="KW-1185">Reference proteome</keyword>
<dbReference type="EMBL" id="CP020477">
    <property type="protein sequence ID" value="ARM75609.1"/>
    <property type="molecule type" value="Genomic_DNA"/>
</dbReference>
<evidence type="ECO:0000313" key="2">
    <source>
        <dbReference type="Proteomes" id="UP000193404"/>
    </source>
</evidence>
<dbReference type="GeneID" id="41590426"/>
<reference evidence="1 2" key="1">
    <citation type="submission" date="2017-03" db="EMBL/GenBank/DDBJ databases">
        <title>Sulfur activation and transportation mechanism of thermophilic Archaea Acidianus manzaensis YN-25.</title>
        <authorList>
            <person name="Ma Y."/>
            <person name="Yang Y."/>
            <person name="Xia J."/>
        </authorList>
    </citation>
    <scope>NUCLEOTIDE SEQUENCE [LARGE SCALE GENOMIC DNA]</scope>
    <source>
        <strain evidence="1 2">YN-25</strain>
    </source>
</reference>
<organism evidence="1 2">
    <name type="scientific">Acidianus manzaensis</name>
    <dbReference type="NCBI Taxonomy" id="282676"/>
    <lineage>
        <taxon>Archaea</taxon>
        <taxon>Thermoproteota</taxon>
        <taxon>Thermoprotei</taxon>
        <taxon>Sulfolobales</taxon>
        <taxon>Sulfolobaceae</taxon>
        <taxon>Acidianus</taxon>
    </lineage>
</organism>
<name>A0A1W6JZB6_9CREN</name>
<dbReference type="RefSeq" id="WP_148691380.1">
    <property type="nucleotide sequence ID" value="NZ_CP020477.1"/>
</dbReference>
<dbReference type="Proteomes" id="UP000193404">
    <property type="component" value="Chromosome"/>
</dbReference>